<evidence type="ECO:0000313" key="1">
    <source>
        <dbReference type="EMBL" id="SUZ83024.1"/>
    </source>
</evidence>
<dbReference type="EMBL" id="UINC01001532">
    <property type="protein sequence ID" value="SUZ83024.1"/>
    <property type="molecule type" value="Genomic_DNA"/>
</dbReference>
<sequence length="33" mass="3802">MISDFAGVFLSHSANEIIYLSFAEYYKQTTLEL</sequence>
<name>A0A381QVN9_9ZZZZ</name>
<accession>A0A381QVN9</accession>
<proteinExistence type="predicted"/>
<reference evidence="1" key="1">
    <citation type="submission" date="2018-05" db="EMBL/GenBank/DDBJ databases">
        <authorList>
            <person name="Lanie J.A."/>
            <person name="Ng W.-L."/>
            <person name="Kazmierczak K.M."/>
            <person name="Andrzejewski T.M."/>
            <person name="Davidsen T.M."/>
            <person name="Wayne K.J."/>
            <person name="Tettelin H."/>
            <person name="Glass J.I."/>
            <person name="Rusch D."/>
            <person name="Podicherti R."/>
            <person name="Tsui H.-C.T."/>
            <person name="Winkler M.E."/>
        </authorList>
    </citation>
    <scope>NUCLEOTIDE SEQUENCE</scope>
</reference>
<dbReference type="AlphaFoldDB" id="A0A381QVN9"/>
<protein>
    <submittedName>
        <fullName evidence="1">Uncharacterized protein</fullName>
    </submittedName>
</protein>
<gene>
    <name evidence="1" type="ORF">METZ01_LOCUS35878</name>
</gene>
<organism evidence="1">
    <name type="scientific">marine metagenome</name>
    <dbReference type="NCBI Taxonomy" id="408172"/>
    <lineage>
        <taxon>unclassified sequences</taxon>
        <taxon>metagenomes</taxon>
        <taxon>ecological metagenomes</taxon>
    </lineage>
</organism>